<dbReference type="SUPFAM" id="SSF50475">
    <property type="entry name" value="FMN-binding split barrel"/>
    <property type="match status" value="1"/>
</dbReference>
<reference evidence="1 2" key="1">
    <citation type="submission" date="2019-08" db="EMBL/GenBank/DDBJ databases">
        <title>Complete genome sequence of Candidatus Uab amorphum.</title>
        <authorList>
            <person name="Shiratori T."/>
            <person name="Suzuki S."/>
            <person name="Kakizawa Y."/>
            <person name="Ishida K."/>
        </authorList>
    </citation>
    <scope>NUCLEOTIDE SEQUENCE [LARGE SCALE GENOMIC DNA]</scope>
    <source>
        <strain evidence="1 2">SRT547</strain>
    </source>
</reference>
<gene>
    <name evidence="1" type="ORF">UABAM_05732</name>
</gene>
<dbReference type="InterPro" id="IPR024747">
    <property type="entry name" value="Pyridox_Oxase-rel"/>
</dbReference>
<name>A0A5S9ISH3_UABAM</name>
<dbReference type="EMBL" id="AP019860">
    <property type="protein sequence ID" value="BBM87323.1"/>
    <property type="molecule type" value="Genomic_DNA"/>
</dbReference>
<keyword evidence="2" id="KW-1185">Reference proteome</keyword>
<proteinExistence type="predicted"/>
<evidence type="ECO:0000313" key="2">
    <source>
        <dbReference type="Proteomes" id="UP000326354"/>
    </source>
</evidence>
<accession>A0A5S9ISH3</accession>
<dbReference type="Pfam" id="PF12900">
    <property type="entry name" value="Pyridox_ox_2"/>
    <property type="match status" value="1"/>
</dbReference>
<dbReference type="RefSeq" id="WP_173013624.1">
    <property type="nucleotide sequence ID" value="NZ_AP019860.1"/>
</dbReference>
<dbReference type="PANTHER" id="PTHR34071">
    <property type="entry name" value="5-NITROIMIDAZOLE ANTIBIOTICS RESISTANCE PROTEIN, NIMA-FAMILY-RELATED PROTEIN-RELATED"/>
    <property type="match status" value="1"/>
</dbReference>
<protein>
    <recommendedName>
        <fullName evidence="3">Flavin-nucleotide-binding protein</fullName>
    </recommendedName>
</protein>
<dbReference type="PANTHER" id="PTHR34071:SF2">
    <property type="entry name" value="FLAVIN-NUCLEOTIDE-BINDING PROTEIN"/>
    <property type="match status" value="1"/>
</dbReference>
<evidence type="ECO:0000313" key="1">
    <source>
        <dbReference type="EMBL" id="BBM87323.1"/>
    </source>
</evidence>
<sequence length="197" mass="22254">MKKTQRTTIKRVPKRANYDIQTMYDIIDEALVCSVGFNDEHGVHVIPTAHWRIDNYLYIHGASKSRMIHRVLTQSACINITLIDGLVLARAAFHHSMNYRSLNIYGQGIEVAAEEKDRVLRVFVDKITPQRAGQIRMMNEKELKATTVVGFCIDEAVAKIRTGPPVDDKEDYELSVWAGVIPMSLQSGEPIVDTTKL</sequence>
<dbReference type="Proteomes" id="UP000326354">
    <property type="component" value="Chromosome"/>
</dbReference>
<dbReference type="InterPro" id="IPR012349">
    <property type="entry name" value="Split_barrel_FMN-bd"/>
</dbReference>
<dbReference type="AlphaFoldDB" id="A0A5S9ISH3"/>
<organism evidence="1 2">
    <name type="scientific">Uabimicrobium amorphum</name>
    <dbReference type="NCBI Taxonomy" id="2596890"/>
    <lineage>
        <taxon>Bacteria</taxon>
        <taxon>Pseudomonadati</taxon>
        <taxon>Planctomycetota</taxon>
        <taxon>Candidatus Uabimicrobiia</taxon>
        <taxon>Candidatus Uabimicrobiales</taxon>
        <taxon>Candidatus Uabimicrobiaceae</taxon>
        <taxon>Candidatus Uabimicrobium</taxon>
    </lineage>
</organism>
<dbReference type="KEGG" id="uam:UABAM_05732"/>
<evidence type="ECO:0008006" key="3">
    <source>
        <dbReference type="Google" id="ProtNLM"/>
    </source>
</evidence>
<dbReference type="Gene3D" id="2.30.110.10">
    <property type="entry name" value="Electron Transport, Fmn-binding Protein, Chain A"/>
    <property type="match status" value="1"/>
</dbReference>